<feature type="signal peptide" evidence="1">
    <location>
        <begin position="1"/>
        <end position="21"/>
    </location>
</feature>
<accession>A0AAV8V098</accession>
<organism evidence="2 3">
    <name type="scientific">Rhodosorus marinus</name>
    <dbReference type="NCBI Taxonomy" id="101924"/>
    <lineage>
        <taxon>Eukaryota</taxon>
        <taxon>Rhodophyta</taxon>
        <taxon>Stylonematophyceae</taxon>
        <taxon>Stylonematales</taxon>
        <taxon>Stylonemataceae</taxon>
        <taxon>Rhodosorus</taxon>
    </lineage>
</organism>
<evidence type="ECO:0008006" key="4">
    <source>
        <dbReference type="Google" id="ProtNLM"/>
    </source>
</evidence>
<feature type="chain" id="PRO_5043395542" description="Right handed beta helix domain-containing protein" evidence="1">
    <location>
        <begin position="22"/>
        <end position="380"/>
    </location>
</feature>
<name>A0AAV8V098_9RHOD</name>
<protein>
    <recommendedName>
        <fullName evidence="4">Right handed beta helix domain-containing protein</fullName>
    </recommendedName>
</protein>
<dbReference type="Proteomes" id="UP001157974">
    <property type="component" value="Unassembled WGS sequence"/>
</dbReference>
<dbReference type="Gene3D" id="2.160.20.10">
    <property type="entry name" value="Single-stranded right-handed beta-helix, Pectin lyase-like"/>
    <property type="match status" value="1"/>
</dbReference>
<keyword evidence="1" id="KW-0732">Signal</keyword>
<comment type="caution">
    <text evidence="2">The sequence shown here is derived from an EMBL/GenBank/DDBJ whole genome shotgun (WGS) entry which is preliminary data.</text>
</comment>
<sequence length="380" mass="40961">MKRPGVLVVLVGLWLICGSHGKAIVLKCGSSLREEIEKADKYDILVSNGGCKWEVSKAIIINKPLTLKGIHVTLQSGVVGSIFSLRSNRITISDFTVIGNRDSVTKGQSLINAYRSGFVIENGALKSSSSHGIRVAPVSGGLEIDGGVIRDVVGHRNIGNVVLLSTSRGGKTSTRNVLVENVRAYDSKFKGALEVSNGVQDIFAQTLYAERCVFAFAVQDQSLNQQSIRRVFLTSVVARKCDYGVLSKGGVRHYDISISGVIIENCKTAMTLHNLNWGRVYDVRVIDAGDGKPQIGILKSDNLTLRDVSFMGKSQSGSAVLIRESNKVRVSGVMLSETTSFTCGILFFETSQSKLITADISGIDLGAAQEDVRGIEYKGD</sequence>
<dbReference type="EMBL" id="JAMWBK010000003">
    <property type="protein sequence ID" value="KAJ8906833.1"/>
    <property type="molecule type" value="Genomic_DNA"/>
</dbReference>
<reference evidence="2 3" key="1">
    <citation type="journal article" date="2023" name="Nat. Commun.">
        <title>Origin of minicircular mitochondrial genomes in red algae.</title>
        <authorList>
            <person name="Lee Y."/>
            <person name="Cho C.H."/>
            <person name="Lee Y.M."/>
            <person name="Park S.I."/>
            <person name="Yang J.H."/>
            <person name="West J.A."/>
            <person name="Bhattacharya D."/>
            <person name="Yoon H.S."/>
        </authorList>
    </citation>
    <scope>NUCLEOTIDE SEQUENCE [LARGE SCALE GENOMIC DNA]</scope>
    <source>
        <strain evidence="2 3">CCMP1338</strain>
        <tissue evidence="2">Whole cell</tissue>
    </source>
</reference>
<evidence type="ECO:0000256" key="1">
    <source>
        <dbReference type="SAM" id="SignalP"/>
    </source>
</evidence>
<dbReference type="InterPro" id="IPR011050">
    <property type="entry name" value="Pectin_lyase_fold/virulence"/>
</dbReference>
<dbReference type="InterPro" id="IPR012334">
    <property type="entry name" value="Pectin_lyas_fold"/>
</dbReference>
<proteinExistence type="predicted"/>
<dbReference type="SUPFAM" id="SSF51126">
    <property type="entry name" value="Pectin lyase-like"/>
    <property type="match status" value="1"/>
</dbReference>
<dbReference type="AlphaFoldDB" id="A0AAV8V098"/>
<evidence type="ECO:0000313" key="2">
    <source>
        <dbReference type="EMBL" id="KAJ8906833.1"/>
    </source>
</evidence>
<gene>
    <name evidence="2" type="ORF">NDN08_003319</name>
</gene>
<keyword evidence="3" id="KW-1185">Reference proteome</keyword>
<evidence type="ECO:0000313" key="3">
    <source>
        <dbReference type="Proteomes" id="UP001157974"/>
    </source>
</evidence>